<organism evidence="10">
    <name type="scientific">Thermosulfurimonas dismutans</name>
    <dbReference type="NCBI Taxonomy" id="999894"/>
    <lineage>
        <taxon>Bacteria</taxon>
        <taxon>Pseudomonadati</taxon>
        <taxon>Thermodesulfobacteriota</taxon>
        <taxon>Thermodesulfobacteria</taxon>
        <taxon>Thermodesulfobacteriales</taxon>
        <taxon>Thermodesulfobacteriaceae</taxon>
        <taxon>Thermosulfurimonas</taxon>
    </lineage>
</organism>
<name>A0A7C3GEU7_9BACT</name>
<feature type="binding site" evidence="8">
    <location>
        <position position="118"/>
    </location>
    <ligand>
        <name>Fe cation</name>
        <dbReference type="ChEBI" id="CHEBI:24875"/>
    </ligand>
</feature>
<evidence type="ECO:0000256" key="4">
    <source>
        <dbReference type="ARBA" id="ARBA00022723"/>
    </source>
</evidence>
<dbReference type="InterPro" id="IPR043129">
    <property type="entry name" value="ATPase_NBD"/>
</dbReference>
<comment type="similarity">
    <text evidence="8">Belongs to the KAE1 / TsaD family.</text>
</comment>
<comment type="catalytic activity">
    <reaction evidence="7 8">
        <text>L-threonylcarbamoyladenylate + adenosine(37) in tRNA = N(6)-L-threonylcarbamoyladenosine(37) in tRNA + AMP + H(+)</text>
        <dbReference type="Rhea" id="RHEA:37059"/>
        <dbReference type="Rhea" id="RHEA-COMP:10162"/>
        <dbReference type="Rhea" id="RHEA-COMP:10163"/>
        <dbReference type="ChEBI" id="CHEBI:15378"/>
        <dbReference type="ChEBI" id="CHEBI:73682"/>
        <dbReference type="ChEBI" id="CHEBI:74411"/>
        <dbReference type="ChEBI" id="CHEBI:74418"/>
        <dbReference type="ChEBI" id="CHEBI:456215"/>
        <dbReference type="EC" id="2.3.1.234"/>
    </reaction>
</comment>
<comment type="function">
    <text evidence="8">Required for the formation of a threonylcarbamoyl group on adenosine at position 37 (t(6)A37) in tRNAs that read codons beginning with adenine. Is involved in the transfer of the threonylcarbamoyl moiety of threonylcarbamoyl-AMP (TC-AMP) to the N6 group of A37, together with TsaE and TsaB. TsaD likely plays a direct catalytic role in this reaction.</text>
</comment>
<dbReference type="GO" id="GO:0005737">
    <property type="term" value="C:cytoplasm"/>
    <property type="evidence" value="ECO:0007669"/>
    <property type="project" value="UniProtKB-SubCell"/>
</dbReference>
<dbReference type="AlphaFoldDB" id="A0A7C3GEU7"/>
<dbReference type="EC" id="2.3.1.234" evidence="8"/>
<proteinExistence type="inferred from homology"/>
<feature type="domain" description="Gcp-like" evidence="9">
    <location>
        <begin position="27"/>
        <end position="306"/>
    </location>
</feature>
<protein>
    <recommendedName>
        <fullName evidence="8">tRNA N6-adenosine threonylcarbamoyltransferase</fullName>
        <ecNumber evidence="8">2.3.1.234</ecNumber>
    </recommendedName>
    <alternativeName>
        <fullName evidence="8">N6-L-threonylcarbamoyladenine synthase</fullName>
        <shortName evidence="8">t(6)A synthase</shortName>
    </alternativeName>
    <alternativeName>
        <fullName evidence="8">t(6)A37 threonylcarbamoyladenosine biosynthesis protein TsaD</fullName>
    </alternativeName>
    <alternativeName>
        <fullName evidence="8">tRNA threonylcarbamoyladenosine biosynthesis protein TsaD</fullName>
    </alternativeName>
</protein>
<dbReference type="Pfam" id="PF00814">
    <property type="entry name" value="TsaD"/>
    <property type="match status" value="1"/>
</dbReference>
<gene>
    <name evidence="8 10" type="primary">tsaD</name>
    <name evidence="10" type="ORF">ENJ40_08705</name>
</gene>
<evidence type="ECO:0000256" key="2">
    <source>
        <dbReference type="ARBA" id="ARBA00022679"/>
    </source>
</evidence>
<dbReference type="InterPro" id="IPR000905">
    <property type="entry name" value="Gcp-like_dom"/>
</dbReference>
<sequence length="336" mass="36155">MRILAIETSCDETAVAVVEAAGDTFRVLSHLVASQVALHRPFGGVVPEIASRKHLEVIYPLTRRVLEEAGFSLAELDLVAVTSGPGLVGALVVGVSMAKALAFARRVPLVPVDHVKAHSLAVLAEESPRFPWVSLVVSGGHTALFVVRSPVEHYLLGHTRDDAAGEAFDKVAKLLGLGYPGGPVISRLAETGDPSRIPLPRPMLDHPGYDFSFSGLKTAVLHLVRSGRAFAVQDLCAAFEAAVAEVLVEKTLRALSDLGLSRVVVSGGVAANRRLRTLFQEEARRRGFEVYFPSPSYCTDNAVMVAISGYFEFKAGNQASLELDVYARSQFPRYPL</sequence>
<comment type="caution">
    <text evidence="8">Lacks conserved residue(s) required for the propagation of feature annotation.</text>
</comment>
<dbReference type="FunFam" id="3.30.420.40:FF:000040">
    <property type="entry name" value="tRNA N6-adenosine threonylcarbamoyltransferase"/>
    <property type="match status" value="1"/>
</dbReference>
<dbReference type="GO" id="GO:0061711">
    <property type="term" value="F:tRNA N(6)-L-threonylcarbamoyladenine synthase activity"/>
    <property type="evidence" value="ECO:0007669"/>
    <property type="project" value="UniProtKB-EC"/>
</dbReference>
<evidence type="ECO:0000259" key="9">
    <source>
        <dbReference type="Pfam" id="PF00814"/>
    </source>
</evidence>
<feature type="binding site" evidence="8">
    <location>
        <position position="114"/>
    </location>
    <ligand>
        <name>Fe cation</name>
        <dbReference type="ChEBI" id="CHEBI:24875"/>
    </ligand>
</feature>
<keyword evidence="3 8" id="KW-0819">tRNA processing</keyword>
<dbReference type="InterPro" id="IPR017861">
    <property type="entry name" value="KAE1/TsaD"/>
</dbReference>
<keyword evidence="1 8" id="KW-0963">Cytoplasm</keyword>
<comment type="caution">
    <text evidence="10">The sequence shown here is derived from an EMBL/GenBank/DDBJ whole genome shotgun (WGS) entry which is preliminary data.</text>
</comment>
<dbReference type="InterPro" id="IPR022450">
    <property type="entry name" value="TsaD"/>
</dbReference>
<dbReference type="PANTHER" id="PTHR11735">
    <property type="entry name" value="TRNA N6-ADENOSINE THREONYLCARBAMOYLTRANSFERASE"/>
    <property type="match status" value="1"/>
</dbReference>
<dbReference type="EMBL" id="DRMH01000116">
    <property type="protein sequence ID" value="HFC98517.1"/>
    <property type="molecule type" value="Genomic_DNA"/>
</dbReference>
<reference evidence="10" key="1">
    <citation type="journal article" date="2020" name="mSystems">
        <title>Genome- and Community-Level Interaction Insights into Carbon Utilization and Element Cycling Functions of Hydrothermarchaeota in Hydrothermal Sediment.</title>
        <authorList>
            <person name="Zhou Z."/>
            <person name="Liu Y."/>
            <person name="Xu W."/>
            <person name="Pan J."/>
            <person name="Luo Z.H."/>
            <person name="Li M."/>
        </authorList>
    </citation>
    <scope>NUCLEOTIDE SEQUENCE [LARGE SCALE GENOMIC DNA]</scope>
    <source>
        <strain evidence="10">HyVt-483</strain>
    </source>
</reference>
<evidence type="ECO:0000256" key="7">
    <source>
        <dbReference type="ARBA" id="ARBA00048117"/>
    </source>
</evidence>
<evidence type="ECO:0000256" key="5">
    <source>
        <dbReference type="ARBA" id="ARBA00023004"/>
    </source>
</evidence>
<feature type="binding site" evidence="8">
    <location>
        <position position="300"/>
    </location>
    <ligand>
        <name>Fe cation</name>
        <dbReference type="ChEBI" id="CHEBI:24875"/>
    </ligand>
</feature>
<accession>A0A7C3GEU7</accession>
<feature type="binding site" evidence="8">
    <location>
        <position position="169"/>
    </location>
    <ligand>
        <name>substrate</name>
    </ligand>
</feature>
<dbReference type="Proteomes" id="UP000886043">
    <property type="component" value="Unassembled WGS sequence"/>
</dbReference>
<evidence type="ECO:0000313" key="10">
    <source>
        <dbReference type="EMBL" id="HFC98517.1"/>
    </source>
</evidence>
<dbReference type="GO" id="GO:0005506">
    <property type="term" value="F:iron ion binding"/>
    <property type="evidence" value="ECO:0007669"/>
    <property type="project" value="UniProtKB-UniRule"/>
</dbReference>
<keyword evidence="5 8" id="KW-0408">Iron</keyword>
<dbReference type="PRINTS" id="PR00789">
    <property type="entry name" value="OSIALOPTASE"/>
</dbReference>
<dbReference type="NCBIfam" id="TIGR03723">
    <property type="entry name" value="T6A_TsaD_YgjD"/>
    <property type="match status" value="1"/>
</dbReference>
<evidence type="ECO:0000256" key="3">
    <source>
        <dbReference type="ARBA" id="ARBA00022694"/>
    </source>
</evidence>
<evidence type="ECO:0000256" key="1">
    <source>
        <dbReference type="ARBA" id="ARBA00022490"/>
    </source>
</evidence>
<dbReference type="GO" id="GO:0002949">
    <property type="term" value="P:tRNA threonylcarbamoyladenosine modification"/>
    <property type="evidence" value="ECO:0007669"/>
    <property type="project" value="UniProtKB-UniRule"/>
</dbReference>
<dbReference type="HAMAP" id="MF_01445">
    <property type="entry name" value="TsaD"/>
    <property type="match status" value="1"/>
</dbReference>
<keyword evidence="4 8" id="KW-0479">Metal-binding</keyword>
<feature type="binding site" evidence="8">
    <location>
        <begin position="136"/>
        <end position="140"/>
    </location>
    <ligand>
        <name>substrate</name>
    </ligand>
</feature>
<dbReference type="Gene3D" id="3.30.420.40">
    <property type="match status" value="2"/>
</dbReference>
<dbReference type="CDD" id="cd24133">
    <property type="entry name" value="ASKHA_NBD_TsaD_bac"/>
    <property type="match status" value="1"/>
</dbReference>
<dbReference type="PANTHER" id="PTHR11735:SF6">
    <property type="entry name" value="TRNA N6-ADENOSINE THREONYLCARBAMOYLTRANSFERASE, MITOCHONDRIAL"/>
    <property type="match status" value="1"/>
</dbReference>
<keyword evidence="6 8" id="KW-0012">Acyltransferase</keyword>
<dbReference type="SUPFAM" id="SSF53067">
    <property type="entry name" value="Actin-like ATPase domain"/>
    <property type="match status" value="2"/>
</dbReference>
<feature type="binding site" evidence="8">
    <location>
        <position position="272"/>
    </location>
    <ligand>
        <name>substrate</name>
    </ligand>
</feature>
<comment type="subcellular location">
    <subcellularLocation>
        <location evidence="8">Cytoplasm</location>
    </subcellularLocation>
</comment>
<dbReference type="NCBIfam" id="TIGR00329">
    <property type="entry name" value="gcp_kae1"/>
    <property type="match status" value="1"/>
</dbReference>
<evidence type="ECO:0000256" key="8">
    <source>
        <dbReference type="HAMAP-Rule" id="MF_01445"/>
    </source>
</evidence>
<keyword evidence="2 8" id="KW-0808">Transferase</keyword>
<comment type="cofactor">
    <cofactor evidence="8">
        <name>Fe(2+)</name>
        <dbReference type="ChEBI" id="CHEBI:29033"/>
    </cofactor>
    <text evidence="8">Binds 1 Fe(2+) ion per subunit.</text>
</comment>
<evidence type="ECO:0000256" key="6">
    <source>
        <dbReference type="ARBA" id="ARBA00023315"/>
    </source>
</evidence>
<feature type="binding site" evidence="8">
    <location>
        <position position="182"/>
    </location>
    <ligand>
        <name>substrate</name>
    </ligand>
</feature>